<keyword evidence="6" id="KW-1185">Reference proteome</keyword>
<organism evidence="5 6">
    <name type="scientific">Vanrija albida</name>
    <dbReference type="NCBI Taxonomy" id="181172"/>
    <lineage>
        <taxon>Eukaryota</taxon>
        <taxon>Fungi</taxon>
        <taxon>Dikarya</taxon>
        <taxon>Basidiomycota</taxon>
        <taxon>Agaricomycotina</taxon>
        <taxon>Tremellomycetes</taxon>
        <taxon>Trichosporonales</taxon>
        <taxon>Trichosporonaceae</taxon>
        <taxon>Vanrija</taxon>
    </lineage>
</organism>
<dbReference type="Proteomes" id="UP001565368">
    <property type="component" value="Unassembled WGS sequence"/>
</dbReference>
<sequence length="588" mass="62994">MRGGADVKMSDDAAVGAPLARAPSRRTAAQQQHKHLFSFPLPHLWEHGSDLPHELETLLHTVTTLPPHLRHHRDHELYTIENDSLATLGGAPLQRSATITTIGVGPPPDGGREAWLCILAAFLILASVFGFVTSMGQLNAYYLAHQLSRYSKSQVAWIASCQSILNFVPSVLWGRVFDAHGARALVISGTVVCFLALVAVAFSHEYYQFLLAHMLFGIGASLTYSPATSVAPHWFLRHRSTAVGIIVCGAGLGGVVYPIMIKQLTDRLGELIEPLGSSHTVFRDAILIIAGITAALMLPACVWLKTRLPPHKPPPWRDLGKPWHEKEYAFLVLGAAVFTLKWVEPTAWADSSFFTPYFDAPVLAANNLTPTVAAYAVALLQTGSFVGRVLAGVLADSMGVWNLFGSVGFATPVWVLATWIPHVGSAGGIVALLGYGVLSGAWITLVSASAAAISPTREIGLRLGMLWSATGPPILIGPSVSGQLITAAGGKFTYAGVFCGVTLLAGAVLIVVPHAHNWVWGKKRSTIAEGGDTVELGRTAPRISSPLPQLEQVYEETKEEESRRKDFSTRTSASNTLVDIAALNKPEA</sequence>
<feature type="transmembrane region" description="Helical" evidence="3">
    <location>
        <begin position="492"/>
        <end position="515"/>
    </location>
</feature>
<feature type="transmembrane region" description="Helical" evidence="3">
    <location>
        <begin position="426"/>
        <end position="453"/>
    </location>
</feature>
<gene>
    <name evidence="5" type="ORF">Q8F55_007298</name>
</gene>
<dbReference type="EMBL" id="JBBXJM010000005">
    <property type="protein sequence ID" value="KAL1407862.1"/>
    <property type="molecule type" value="Genomic_DNA"/>
</dbReference>
<feature type="transmembrane region" description="Helical" evidence="3">
    <location>
        <begin position="114"/>
        <end position="135"/>
    </location>
</feature>
<evidence type="ECO:0000259" key="4">
    <source>
        <dbReference type="PROSITE" id="PS50850"/>
    </source>
</evidence>
<feature type="transmembrane region" description="Helical" evidence="3">
    <location>
        <begin position="281"/>
        <end position="306"/>
    </location>
</feature>
<evidence type="ECO:0000313" key="6">
    <source>
        <dbReference type="Proteomes" id="UP001565368"/>
    </source>
</evidence>
<dbReference type="Pfam" id="PF07690">
    <property type="entry name" value="MFS_1"/>
    <property type="match status" value="1"/>
</dbReference>
<accession>A0ABR3PZS6</accession>
<dbReference type="Gene3D" id="1.20.1250.20">
    <property type="entry name" value="MFS general substrate transporter like domains"/>
    <property type="match status" value="2"/>
</dbReference>
<dbReference type="InterPro" id="IPR050327">
    <property type="entry name" value="Proton-linked_MCT"/>
</dbReference>
<feature type="transmembrane region" description="Helical" evidence="3">
    <location>
        <begin position="372"/>
        <end position="393"/>
    </location>
</feature>
<feature type="transmembrane region" description="Helical" evidence="3">
    <location>
        <begin position="210"/>
        <end position="230"/>
    </location>
</feature>
<feature type="transmembrane region" description="Helical" evidence="3">
    <location>
        <begin position="155"/>
        <end position="173"/>
    </location>
</feature>
<dbReference type="RefSeq" id="XP_069207806.1">
    <property type="nucleotide sequence ID" value="XM_069355735.1"/>
</dbReference>
<protein>
    <recommendedName>
        <fullName evidence="4">Major facilitator superfamily (MFS) profile domain-containing protein</fullName>
    </recommendedName>
</protein>
<comment type="caution">
    <text evidence="5">The sequence shown here is derived from an EMBL/GenBank/DDBJ whole genome shotgun (WGS) entry which is preliminary data.</text>
</comment>
<dbReference type="PANTHER" id="PTHR11360">
    <property type="entry name" value="MONOCARBOXYLATE TRANSPORTER"/>
    <property type="match status" value="1"/>
</dbReference>
<dbReference type="GeneID" id="95988341"/>
<evidence type="ECO:0000256" key="1">
    <source>
        <dbReference type="ARBA" id="ARBA00004141"/>
    </source>
</evidence>
<keyword evidence="3" id="KW-0812">Transmembrane</keyword>
<keyword evidence="3" id="KW-1133">Transmembrane helix</keyword>
<name>A0ABR3PZS6_9TREE</name>
<dbReference type="InterPro" id="IPR036259">
    <property type="entry name" value="MFS_trans_sf"/>
</dbReference>
<reference evidence="5 6" key="1">
    <citation type="submission" date="2023-08" db="EMBL/GenBank/DDBJ databases">
        <title>Annotated Genome Sequence of Vanrija albida AlHP1.</title>
        <authorList>
            <person name="Herzog R."/>
        </authorList>
    </citation>
    <scope>NUCLEOTIDE SEQUENCE [LARGE SCALE GENOMIC DNA]</scope>
    <source>
        <strain evidence="5 6">AlHP1</strain>
    </source>
</reference>
<proteinExistence type="inferred from homology"/>
<feature type="transmembrane region" description="Helical" evidence="3">
    <location>
        <begin position="327"/>
        <end position="343"/>
    </location>
</feature>
<keyword evidence="3" id="KW-0472">Membrane</keyword>
<dbReference type="InterPro" id="IPR011701">
    <property type="entry name" value="MFS"/>
</dbReference>
<dbReference type="PANTHER" id="PTHR11360:SF177">
    <property type="entry name" value="RIBOFLAVIN TRANSPORTER MCH5"/>
    <property type="match status" value="1"/>
</dbReference>
<evidence type="ECO:0000256" key="2">
    <source>
        <dbReference type="ARBA" id="ARBA00006727"/>
    </source>
</evidence>
<evidence type="ECO:0000313" key="5">
    <source>
        <dbReference type="EMBL" id="KAL1407862.1"/>
    </source>
</evidence>
<feature type="transmembrane region" description="Helical" evidence="3">
    <location>
        <begin position="185"/>
        <end position="204"/>
    </location>
</feature>
<dbReference type="PROSITE" id="PS50850">
    <property type="entry name" value="MFS"/>
    <property type="match status" value="1"/>
</dbReference>
<dbReference type="InterPro" id="IPR020846">
    <property type="entry name" value="MFS_dom"/>
</dbReference>
<feature type="domain" description="Major facilitator superfamily (MFS) profile" evidence="4">
    <location>
        <begin position="118"/>
        <end position="518"/>
    </location>
</feature>
<comment type="similarity">
    <text evidence="2">Belongs to the major facilitator superfamily. Monocarboxylate porter (TC 2.A.1.13) family.</text>
</comment>
<feature type="transmembrane region" description="Helical" evidence="3">
    <location>
        <begin position="465"/>
        <end position="486"/>
    </location>
</feature>
<dbReference type="SUPFAM" id="SSF103473">
    <property type="entry name" value="MFS general substrate transporter"/>
    <property type="match status" value="1"/>
</dbReference>
<comment type="subcellular location">
    <subcellularLocation>
        <location evidence="1">Membrane</location>
        <topology evidence="1">Multi-pass membrane protein</topology>
    </subcellularLocation>
</comment>
<evidence type="ECO:0000256" key="3">
    <source>
        <dbReference type="SAM" id="Phobius"/>
    </source>
</evidence>
<feature type="transmembrane region" description="Helical" evidence="3">
    <location>
        <begin position="242"/>
        <end position="261"/>
    </location>
</feature>
<feature type="transmembrane region" description="Helical" evidence="3">
    <location>
        <begin position="400"/>
        <end position="420"/>
    </location>
</feature>